<feature type="compositionally biased region" description="Polar residues" evidence="2">
    <location>
        <begin position="238"/>
        <end position="261"/>
    </location>
</feature>
<dbReference type="PANTHER" id="PTHR43941">
    <property type="entry name" value="STRUCTURAL MAINTENANCE OF CHROMOSOMES PROTEIN 2"/>
    <property type="match status" value="1"/>
</dbReference>
<evidence type="ECO:0000256" key="2">
    <source>
        <dbReference type="SAM" id="MobiDB-lite"/>
    </source>
</evidence>
<feature type="region of interest" description="Disordered" evidence="2">
    <location>
        <begin position="237"/>
        <end position="265"/>
    </location>
</feature>
<dbReference type="GO" id="GO:0000793">
    <property type="term" value="C:condensed chromosome"/>
    <property type="evidence" value="ECO:0007669"/>
    <property type="project" value="TreeGrafter"/>
</dbReference>
<dbReference type="GO" id="GO:0007076">
    <property type="term" value="P:mitotic chromosome condensation"/>
    <property type="evidence" value="ECO:0007669"/>
    <property type="project" value="TreeGrafter"/>
</dbReference>
<evidence type="ECO:0000259" key="3">
    <source>
        <dbReference type="Pfam" id="PF24554"/>
    </source>
</evidence>
<name>A0A8H3YYZ0_VENIN</name>
<dbReference type="AlphaFoldDB" id="A0A8H3YYZ0"/>
<evidence type="ECO:0000313" key="4">
    <source>
        <dbReference type="EMBL" id="KAE9979360.1"/>
    </source>
</evidence>
<organism evidence="4 5">
    <name type="scientific">Venturia inaequalis</name>
    <name type="common">Apple scab fungus</name>
    <dbReference type="NCBI Taxonomy" id="5025"/>
    <lineage>
        <taxon>Eukaryota</taxon>
        <taxon>Fungi</taxon>
        <taxon>Dikarya</taxon>
        <taxon>Ascomycota</taxon>
        <taxon>Pezizomycotina</taxon>
        <taxon>Dothideomycetes</taxon>
        <taxon>Pleosporomycetidae</taxon>
        <taxon>Venturiales</taxon>
        <taxon>Venturiaceae</taxon>
        <taxon>Venturia</taxon>
    </lineage>
</organism>
<feature type="coiled-coil region" evidence="1">
    <location>
        <begin position="310"/>
        <end position="344"/>
    </location>
</feature>
<feature type="coiled-coil region" evidence="1">
    <location>
        <begin position="380"/>
        <end position="425"/>
    </location>
</feature>
<feature type="region of interest" description="Disordered" evidence="2">
    <location>
        <begin position="628"/>
        <end position="688"/>
    </location>
</feature>
<protein>
    <recommendedName>
        <fullName evidence="3">DUF7603 domain-containing protein</fullName>
    </recommendedName>
</protein>
<feature type="compositionally biased region" description="Polar residues" evidence="2">
    <location>
        <begin position="111"/>
        <end position="122"/>
    </location>
</feature>
<dbReference type="InterPro" id="IPR056023">
    <property type="entry name" value="DUF7603"/>
</dbReference>
<dbReference type="EMBL" id="WNWQ01000094">
    <property type="protein sequence ID" value="KAE9979360.1"/>
    <property type="molecule type" value="Genomic_DNA"/>
</dbReference>
<dbReference type="GO" id="GO:0000785">
    <property type="term" value="C:chromatin"/>
    <property type="evidence" value="ECO:0007669"/>
    <property type="project" value="TreeGrafter"/>
</dbReference>
<dbReference type="GO" id="GO:0000796">
    <property type="term" value="C:condensin complex"/>
    <property type="evidence" value="ECO:0007669"/>
    <property type="project" value="TreeGrafter"/>
</dbReference>
<feature type="region of interest" description="Disordered" evidence="2">
    <location>
        <begin position="349"/>
        <end position="377"/>
    </location>
</feature>
<feature type="region of interest" description="Disordered" evidence="2">
    <location>
        <begin position="172"/>
        <end position="202"/>
    </location>
</feature>
<sequence length="1114" mass="124928">MSRAEDAERYYEQDPSQQKSREPHRRKISLASISIPNILKRKPLPANSPLLPVQPQQSVSEDSAALVPKPLARQKRPSNLLTPIPSPGSVQLELRNLDSDPHGNTPRPGITPTSLSSQQDSSLGELLPSSRYQPPPRSPHNRKTSLPVGNPVQARHDRNFSLQSAKQFLFGASEESDEGRPTGAADMTTHASQPHGLRLNIDDTSRDYNDVLSEYSGMPNTPNSQQPRKLSSFFGWNKKQQTPGADSPSTTFSNQSFSQPLSPMPMNLSGSGYGQKPAALDIPKANAAANMSYLQSTPSLLTPPLTSNHMADLERELREISAELANSIKREMELEDQIEVLQAEAPASQGLEAGKRTSDYYSDSGAGSMRYPNGDSDGKIERLERLRRMAEQEKASMKQDMSERLQDALKQRREAEERSQTLHERLQSSGAGIVDSDRVRGLETTLEDTRRKLSEERQFRQNFQDLVGGMRLEIEQHKNEKENLRDEVVPQLRSRVEGLESEIAETQTIAYDRTKLQQELQMLRETNQTLATSRPVAPEQMQLQREMEALREENRTFTTTTSDVARLKQEIQMLREENRSLAEVKANAPDLTQLQREIQTLREENQTLISARRMQLEMQQQGSRIGMISETDAPPVPQSPSVSGLSRSKSFAAKGGRSSRSDSNAGERSLTRGDSVRHGGAAGNFESRELLTQKVKDMGEQRDALHKTLKLLLDRYTLQEKAHNKRIRKLERERDRALILTPRRTAFHTEVKILKDEVITLRKRADDALDSKWQYEKNLGGLKMNLDRAQEDTTSLRGLLQQKDLFVSERPGSQNGPTSELTSTMLLDKAYEELRTTHALSMAHLKDIEADEGSPISGDADKVLELLKQSISEAEAERDRAQSAAEEYRSQARTLQKSELDHLSKEQSLASDLYASATRMDELANQVQDQLQSNSGLRQRLAEAIERGEREQKTSTVKIMQMHSKLRELEDKLVAAQQHSEDMVDTHEDEVREMEETAGTQLQRGNPSLLNVHAPSPISAVFLQKSPRLHQTTSGVGVSIAAATKTDALEKRVGELERALSEADREMSEVVTKMNLAQMEVAQVQSERDEAMMRTKRLQAAIGQERAVARQLMS</sequence>
<evidence type="ECO:0000313" key="5">
    <source>
        <dbReference type="Proteomes" id="UP000433883"/>
    </source>
</evidence>
<feature type="domain" description="DUF7603" evidence="3">
    <location>
        <begin position="864"/>
        <end position="971"/>
    </location>
</feature>
<feature type="coiled-coil region" evidence="1">
    <location>
        <begin position="1046"/>
        <end position="1094"/>
    </location>
</feature>
<dbReference type="Pfam" id="PF24554">
    <property type="entry name" value="DUF7603"/>
    <property type="match status" value="1"/>
</dbReference>
<gene>
    <name evidence="4" type="ORF">BLS_009892</name>
</gene>
<keyword evidence="1" id="KW-0175">Coiled coil</keyword>
<feature type="region of interest" description="Disordered" evidence="2">
    <location>
        <begin position="1"/>
        <end position="153"/>
    </location>
</feature>
<accession>A0A8H3YYZ0</accession>
<dbReference type="GO" id="GO:0003682">
    <property type="term" value="F:chromatin binding"/>
    <property type="evidence" value="ECO:0007669"/>
    <property type="project" value="TreeGrafter"/>
</dbReference>
<feature type="compositionally biased region" description="Basic and acidic residues" evidence="2">
    <location>
        <begin position="1"/>
        <end position="12"/>
    </location>
</feature>
<feature type="coiled-coil region" evidence="1">
    <location>
        <begin position="513"/>
        <end position="611"/>
    </location>
</feature>
<feature type="coiled-coil region" evidence="1">
    <location>
        <begin position="864"/>
        <end position="997"/>
    </location>
</feature>
<proteinExistence type="predicted"/>
<dbReference type="PANTHER" id="PTHR43941:SF1">
    <property type="entry name" value="STRUCTURAL MAINTENANCE OF CHROMOSOMES PROTEIN 2"/>
    <property type="match status" value="1"/>
</dbReference>
<reference evidence="4 5" key="1">
    <citation type="submission" date="2019-11" db="EMBL/GenBank/DDBJ databases">
        <title>Venturia inaequalis Genome Resource.</title>
        <authorList>
            <person name="Lichtner F.J."/>
        </authorList>
    </citation>
    <scope>NUCLEOTIDE SEQUENCE [LARGE SCALE GENOMIC DNA]</scope>
    <source>
        <strain evidence="4">Bline_iso_100314</strain>
    </source>
</reference>
<feature type="coiled-coil region" evidence="1">
    <location>
        <begin position="713"/>
        <end position="740"/>
    </location>
</feature>
<comment type="caution">
    <text evidence="4">The sequence shown here is derived from an EMBL/GenBank/DDBJ whole genome shotgun (WGS) entry which is preliminary data.</text>
</comment>
<feature type="compositionally biased region" description="Polar residues" evidence="2">
    <location>
        <begin position="639"/>
        <end position="649"/>
    </location>
</feature>
<evidence type="ECO:0000256" key="1">
    <source>
        <dbReference type="SAM" id="Coils"/>
    </source>
</evidence>
<dbReference type="Proteomes" id="UP000433883">
    <property type="component" value="Unassembled WGS sequence"/>
</dbReference>